<evidence type="ECO:0000256" key="8">
    <source>
        <dbReference type="ARBA" id="ARBA00023133"/>
    </source>
</evidence>
<gene>
    <name evidence="11" type="primary">ctaB</name>
    <name evidence="12" type="ORF">AOG54_00255</name>
</gene>
<evidence type="ECO:0000313" key="13">
    <source>
        <dbReference type="Proteomes" id="UP000050320"/>
    </source>
</evidence>
<evidence type="ECO:0000256" key="4">
    <source>
        <dbReference type="ARBA" id="ARBA00010223"/>
    </source>
</evidence>
<dbReference type="EMBL" id="LKBG01000001">
    <property type="protein sequence ID" value="KQB36746.1"/>
    <property type="molecule type" value="Genomic_DNA"/>
</dbReference>
<dbReference type="NCBIfam" id="TIGR01473">
    <property type="entry name" value="cyoE_ctaB"/>
    <property type="match status" value="1"/>
</dbReference>
<feature type="transmembrane region" description="Helical" evidence="11">
    <location>
        <begin position="267"/>
        <end position="288"/>
    </location>
</feature>
<keyword evidence="11" id="KW-1003">Cell membrane</keyword>
<evidence type="ECO:0000256" key="9">
    <source>
        <dbReference type="ARBA" id="ARBA00023136"/>
    </source>
</evidence>
<comment type="similarity">
    <text evidence="4">In the C-terminal section; belongs to the UbiA prenyltransferase family. Protoheme IX farnesyltransferase subfamily.</text>
</comment>
<dbReference type="Gene3D" id="1.10.357.140">
    <property type="entry name" value="UbiA prenyltransferase"/>
    <property type="match status" value="1"/>
</dbReference>
<evidence type="ECO:0000256" key="7">
    <source>
        <dbReference type="ARBA" id="ARBA00022989"/>
    </source>
</evidence>
<dbReference type="Pfam" id="PF01040">
    <property type="entry name" value="UbiA"/>
    <property type="match status" value="1"/>
</dbReference>
<reference evidence="12 13" key="1">
    <citation type="submission" date="2015-09" db="EMBL/GenBank/DDBJ databases">
        <title>Heavy metals and arsenic resistance mechanisms in polyextremophilic archaea of the family Ferroplasmaceae.</title>
        <authorList>
            <person name="Bulaev A.G."/>
            <person name="Kanygina A.V."/>
        </authorList>
    </citation>
    <scope>NUCLEOTIDE SEQUENCE [LARGE SCALE GENOMIC DNA]</scope>
    <source>
        <strain evidence="12 13">VT</strain>
    </source>
</reference>
<dbReference type="UniPathway" id="UPA00834">
    <property type="reaction ID" value="UER00712"/>
</dbReference>
<evidence type="ECO:0000313" key="12">
    <source>
        <dbReference type="EMBL" id="KQB36746.1"/>
    </source>
</evidence>
<evidence type="ECO:0000256" key="3">
    <source>
        <dbReference type="ARBA" id="ARBA00004919"/>
    </source>
</evidence>
<sequence>MSNKISIYIKYTKPRVWWLLVFTGFAGAILAVKDYSVENVIYIIIATVSVMLGSMGAESLTNYIDYNMDSVMERTKGRPLPRGEISKKGALLFGYILSISSIVILIIFLKFISALFMLLGIFDNVVIYSYWLKKISPFSIIFGGFSGAFPVLIGWYSITNSFSWLPWILFILVMIWIPVHVWSLAFRYKDDYKKANVPMLPVVYSDKTTAIAISFSSILLIVFSIIPYFIGIFNYIYLIIVLILSIPVIYYSYLFIKNNDKNSSFRLFIYTAPYLTFIFLISLILTILKIHPFKLI</sequence>
<evidence type="ECO:0000256" key="10">
    <source>
        <dbReference type="ARBA" id="ARBA00047690"/>
    </source>
</evidence>
<dbReference type="RefSeq" id="WP_048101740.1">
    <property type="nucleotide sequence ID" value="NZ_JBBYJF010000003.1"/>
</dbReference>
<evidence type="ECO:0000256" key="6">
    <source>
        <dbReference type="ARBA" id="ARBA00022692"/>
    </source>
</evidence>
<feature type="transmembrane region" description="Helical" evidence="11">
    <location>
        <begin position="41"/>
        <end position="64"/>
    </location>
</feature>
<keyword evidence="13" id="KW-1185">Reference proteome</keyword>
<evidence type="ECO:0000256" key="5">
    <source>
        <dbReference type="ARBA" id="ARBA00022679"/>
    </source>
</evidence>
<dbReference type="OrthoDB" id="131615at2157"/>
<dbReference type="GO" id="GO:0008495">
    <property type="term" value="F:protoheme IX farnesyltransferase activity"/>
    <property type="evidence" value="ECO:0007669"/>
    <property type="project" value="UniProtKB-UniRule"/>
</dbReference>
<keyword evidence="6 11" id="KW-0812">Transmembrane</keyword>
<comment type="catalytic activity">
    <reaction evidence="10 11">
        <text>heme b + (2E,6E)-farnesyl diphosphate + H2O = Fe(II)-heme o + diphosphate</text>
        <dbReference type="Rhea" id="RHEA:28070"/>
        <dbReference type="ChEBI" id="CHEBI:15377"/>
        <dbReference type="ChEBI" id="CHEBI:33019"/>
        <dbReference type="ChEBI" id="CHEBI:60344"/>
        <dbReference type="ChEBI" id="CHEBI:60530"/>
        <dbReference type="ChEBI" id="CHEBI:175763"/>
        <dbReference type="EC" id="2.5.1.141"/>
    </reaction>
</comment>
<dbReference type="InterPro" id="IPR044878">
    <property type="entry name" value="UbiA_sf"/>
</dbReference>
<dbReference type="GO" id="GO:0005886">
    <property type="term" value="C:plasma membrane"/>
    <property type="evidence" value="ECO:0007669"/>
    <property type="project" value="UniProtKB-SubCell"/>
</dbReference>
<keyword evidence="8 11" id="KW-0350">Heme biosynthesis</keyword>
<comment type="subcellular location">
    <subcellularLocation>
        <location evidence="2 11">Cell membrane</location>
        <topology evidence="2 11">Multi-pass membrane protein</topology>
    </subcellularLocation>
</comment>
<evidence type="ECO:0000256" key="11">
    <source>
        <dbReference type="HAMAP-Rule" id="MF_00154"/>
    </source>
</evidence>
<feature type="transmembrane region" description="Helical" evidence="11">
    <location>
        <begin position="85"/>
        <end position="108"/>
    </location>
</feature>
<proteinExistence type="inferred from homology"/>
<dbReference type="HAMAP" id="MF_00154">
    <property type="entry name" value="CyoE_CtaB"/>
    <property type="match status" value="1"/>
</dbReference>
<dbReference type="InterPro" id="IPR006369">
    <property type="entry name" value="Protohaem_IX_farnesylTrfase"/>
</dbReference>
<evidence type="ECO:0000256" key="1">
    <source>
        <dbReference type="ARBA" id="ARBA00004019"/>
    </source>
</evidence>
<keyword evidence="5 11" id="KW-0808">Transferase</keyword>
<dbReference type="EC" id="2.5.1.141" evidence="11"/>
<dbReference type="NCBIfam" id="NF003349">
    <property type="entry name" value="PRK04375.1-2"/>
    <property type="match status" value="1"/>
</dbReference>
<protein>
    <recommendedName>
        <fullName evidence="11">Protoheme IX farnesyltransferase</fullName>
        <ecNumber evidence="11">2.5.1.141</ecNumber>
    </recommendedName>
    <alternativeName>
        <fullName evidence="11">Heme B farnesyltransferase</fullName>
    </alternativeName>
    <alternativeName>
        <fullName evidence="11">Heme O synthase</fullName>
    </alternativeName>
</protein>
<keyword evidence="9 11" id="KW-0472">Membrane</keyword>
<keyword evidence="7 11" id="KW-1133">Transmembrane helix</keyword>
<comment type="function">
    <text evidence="1 11">Converts heme B (protoheme IX) to heme O by substitution of the vinyl group on carbon 2 of heme B porphyrin ring with a hydroxyethyl farnesyl side group.</text>
</comment>
<dbReference type="PANTHER" id="PTHR43448:SF2">
    <property type="entry name" value="PROTOHEME IX FARNESYLTRANSFERASE, MITOCHONDRIAL"/>
    <property type="match status" value="1"/>
</dbReference>
<feature type="transmembrane region" description="Helical" evidence="11">
    <location>
        <begin position="138"/>
        <end position="158"/>
    </location>
</feature>
<comment type="miscellaneous">
    <text evidence="11">Carbon 2 of the heme B porphyrin ring is defined according to the Fischer nomenclature.</text>
</comment>
<comment type="pathway">
    <text evidence="3 11">Porphyrin-containing compound metabolism; heme O biosynthesis; heme O from protoheme: step 1/1.</text>
</comment>
<dbReference type="CDD" id="cd13957">
    <property type="entry name" value="PT_UbiA_Cox10"/>
    <property type="match status" value="1"/>
</dbReference>
<dbReference type="InterPro" id="IPR000537">
    <property type="entry name" value="UbiA_prenyltransferase"/>
</dbReference>
<feature type="transmembrane region" description="Helical" evidence="11">
    <location>
        <begin position="164"/>
        <end position="188"/>
    </location>
</feature>
<dbReference type="GeneID" id="84222240"/>
<evidence type="ECO:0000256" key="2">
    <source>
        <dbReference type="ARBA" id="ARBA00004651"/>
    </source>
</evidence>
<accession>A0A0Q0RWK7</accession>
<comment type="caution">
    <text evidence="12">The sequence shown here is derived from an EMBL/GenBank/DDBJ whole genome shotgun (WGS) entry which is preliminary data.</text>
</comment>
<name>A0A0Q0RWK7_9ARCH</name>
<dbReference type="GO" id="GO:0048034">
    <property type="term" value="P:heme O biosynthetic process"/>
    <property type="evidence" value="ECO:0007669"/>
    <property type="project" value="UniProtKB-UniRule"/>
</dbReference>
<feature type="transmembrane region" description="Helical" evidence="11">
    <location>
        <begin position="209"/>
        <end position="230"/>
    </location>
</feature>
<dbReference type="PANTHER" id="PTHR43448">
    <property type="entry name" value="PROTOHEME IX FARNESYLTRANSFERASE, MITOCHONDRIAL"/>
    <property type="match status" value="1"/>
</dbReference>
<dbReference type="AlphaFoldDB" id="A0A0Q0RWK7"/>
<feature type="transmembrane region" description="Helical" evidence="11">
    <location>
        <begin position="236"/>
        <end position="255"/>
    </location>
</feature>
<dbReference type="Proteomes" id="UP000050320">
    <property type="component" value="Unassembled WGS sequence"/>
</dbReference>
<organism evidence="12 13">
    <name type="scientific">Acidiplasma aeolicum</name>
    <dbReference type="NCBI Taxonomy" id="507754"/>
    <lineage>
        <taxon>Archaea</taxon>
        <taxon>Methanobacteriati</taxon>
        <taxon>Thermoplasmatota</taxon>
        <taxon>Thermoplasmata</taxon>
        <taxon>Thermoplasmatales</taxon>
        <taxon>Ferroplasmaceae</taxon>
        <taxon>Acidiplasma</taxon>
    </lineage>
</organism>
<comment type="similarity">
    <text evidence="11">Belongs to the UbiA prenyltransferase family. Protoheme IX farnesyltransferase subfamily.</text>
</comment>